<evidence type="ECO:0000256" key="8">
    <source>
        <dbReference type="ARBA" id="ARBA00023065"/>
    </source>
</evidence>
<comment type="caution">
    <text evidence="13">Lacks conserved residue(s) required for the propagation of feature annotation.</text>
</comment>
<evidence type="ECO:0000256" key="13">
    <source>
        <dbReference type="PROSITE-ProRule" id="PRU00124"/>
    </source>
</evidence>
<evidence type="ECO:0000256" key="12">
    <source>
        <dbReference type="ARBA" id="ARBA00023303"/>
    </source>
</evidence>
<feature type="disulfide bond" evidence="13">
    <location>
        <begin position="61"/>
        <end position="73"/>
    </location>
</feature>
<dbReference type="PANTHER" id="PTHR11690:SF248">
    <property type="entry name" value="PICKPOCKET 17, ISOFORM A"/>
    <property type="match status" value="1"/>
</dbReference>
<dbReference type="GO" id="GO:0005886">
    <property type="term" value="C:plasma membrane"/>
    <property type="evidence" value="ECO:0007669"/>
    <property type="project" value="TreeGrafter"/>
</dbReference>
<keyword evidence="11 14" id="KW-0739">Sodium transport</keyword>
<keyword evidence="17" id="KW-1185">Reference proteome</keyword>
<dbReference type="InterPro" id="IPR001873">
    <property type="entry name" value="ENaC"/>
</dbReference>
<dbReference type="GO" id="GO:0015280">
    <property type="term" value="F:ligand-gated sodium channel activity"/>
    <property type="evidence" value="ECO:0007669"/>
    <property type="project" value="TreeGrafter"/>
</dbReference>
<evidence type="ECO:0000256" key="9">
    <source>
        <dbReference type="ARBA" id="ARBA00023136"/>
    </source>
</evidence>
<dbReference type="Pfam" id="PF00858">
    <property type="entry name" value="ASC"/>
    <property type="match status" value="1"/>
</dbReference>
<evidence type="ECO:0000256" key="1">
    <source>
        <dbReference type="ARBA" id="ARBA00004141"/>
    </source>
</evidence>
<keyword evidence="5 14" id="KW-0812">Transmembrane</keyword>
<comment type="caution">
    <text evidence="16">The sequence shown here is derived from an EMBL/GenBank/DDBJ whole genome shotgun (WGS) entry which is preliminary data.</text>
</comment>
<dbReference type="Gene3D" id="4.10.400.10">
    <property type="entry name" value="Low-density Lipoprotein Receptor"/>
    <property type="match status" value="3"/>
</dbReference>
<dbReference type="PRINTS" id="PR01078">
    <property type="entry name" value="AMINACHANNEL"/>
</dbReference>
<evidence type="ECO:0000256" key="10">
    <source>
        <dbReference type="ARBA" id="ARBA00023157"/>
    </source>
</evidence>
<sequence length="580" mass="64353">MAVTHPPLSLPPPPCASPGGDALVCPKGFFNCTDACIRDIFRCDGEVDCAAAEDEAECDECQSGALQCRGGSCVGAPRVCDGVRDCADGDDEDDCPANNSTALCPAGYLSCDNGTCYNGRFRCDGKMHCNDTTDEEDCYTELVTPEIHKARLRCSQYYRDLVEYLAMPEVANASLGDGQVECQHFKNGTFPETSFDSPMCLTIVICDYYGCYSEDLMRLDEYGFGKLSNDSLSLMLKKGELPDFTDIADLHASSREERLNNSVPAEDIVYSCTFDNHRCNHTQFFTWMSDEYGTCYTFNSFFQGNDSKVKTTKRAGPKTGLKVALEIRKGVALLTPEVGVRVVVHDPRLLPALEEEGFSIGPGVSSVAVKRTKYERLGNPHGVCANDYGFDHPYMYSRKLCKQLCIERVFREQCRCFIGQNPLYDSLETKPERQCSSNDRVQGLCMANVSKSIEEESIQCDCPLPCSEMTYDAQVTTSKPNNLYYNILSDTRKELKSLCSNDTQMVSLLVYLDSKSYGWDTLLSNIGGSLGLFIGVSLISILEMIEMIIDFVLIGFRRCTGRGKKISQMSATGETLRLRY</sequence>
<dbReference type="InterPro" id="IPR023415">
    <property type="entry name" value="LDLR_class-A_CS"/>
</dbReference>
<dbReference type="Pfam" id="PF00057">
    <property type="entry name" value="Ldl_recept_a"/>
    <property type="match status" value="2"/>
</dbReference>
<organism evidence="16 17">
    <name type="scientific">Penaeus vannamei</name>
    <name type="common">Whiteleg shrimp</name>
    <name type="synonym">Litopenaeus vannamei</name>
    <dbReference type="NCBI Taxonomy" id="6689"/>
    <lineage>
        <taxon>Eukaryota</taxon>
        <taxon>Metazoa</taxon>
        <taxon>Ecdysozoa</taxon>
        <taxon>Arthropoda</taxon>
        <taxon>Crustacea</taxon>
        <taxon>Multicrustacea</taxon>
        <taxon>Malacostraca</taxon>
        <taxon>Eumalacostraca</taxon>
        <taxon>Eucarida</taxon>
        <taxon>Decapoda</taxon>
        <taxon>Dendrobranchiata</taxon>
        <taxon>Penaeoidea</taxon>
        <taxon>Penaeidae</taxon>
        <taxon>Penaeus</taxon>
    </lineage>
</organism>
<dbReference type="InterPro" id="IPR036055">
    <property type="entry name" value="LDL_receptor-like_sf"/>
</dbReference>
<keyword evidence="7" id="KW-0915">Sodium</keyword>
<dbReference type="Gene3D" id="2.60.470.10">
    <property type="entry name" value="Acid-sensing ion channels like domains"/>
    <property type="match status" value="1"/>
</dbReference>
<dbReference type="PROSITE" id="PS01209">
    <property type="entry name" value="LDLRA_1"/>
    <property type="match status" value="1"/>
</dbReference>
<dbReference type="STRING" id="6689.A0A3R7P427"/>
<reference evidence="16 17" key="1">
    <citation type="submission" date="2018-04" db="EMBL/GenBank/DDBJ databases">
        <authorList>
            <person name="Zhang X."/>
            <person name="Yuan J."/>
            <person name="Li F."/>
            <person name="Xiang J."/>
        </authorList>
    </citation>
    <scope>NUCLEOTIDE SEQUENCE [LARGE SCALE GENOMIC DNA]</scope>
    <source>
        <tissue evidence="16">Muscle</tissue>
    </source>
</reference>
<evidence type="ECO:0000256" key="11">
    <source>
        <dbReference type="ARBA" id="ARBA00023201"/>
    </source>
</evidence>
<feature type="disulfide bond" evidence="13">
    <location>
        <begin position="80"/>
        <end position="95"/>
    </location>
</feature>
<feature type="disulfide bond" evidence="13">
    <location>
        <begin position="104"/>
        <end position="116"/>
    </location>
</feature>
<dbReference type="EMBL" id="QCYY01004567">
    <property type="protein sequence ID" value="ROT60772.1"/>
    <property type="molecule type" value="Genomic_DNA"/>
</dbReference>
<keyword evidence="6 15" id="KW-1133">Transmembrane helix</keyword>
<feature type="disulfide bond" evidence="13">
    <location>
        <begin position="111"/>
        <end position="129"/>
    </location>
</feature>
<evidence type="ECO:0000256" key="7">
    <source>
        <dbReference type="ARBA" id="ARBA00023053"/>
    </source>
</evidence>
<feature type="disulfide bond" evidence="13">
    <location>
        <begin position="43"/>
        <end position="58"/>
    </location>
</feature>
<keyword evidence="9 15" id="KW-0472">Membrane</keyword>
<protein>
    <submittedName>
        <fullName evidence="16">Uncharacterized protein</fullName>
    </submittedName>
</protein>
<proteinExistence type="inferred from homology"/>
<keyword evidence="3 14" id="KW-0813">Transport</keyword>
<evidence type="ECO:0000256" key="14">
    <source>
        <dbReference type="RuleBase" id="RU000679"/>
    </source>
</evidence>
<feature type="disulfide bond" evidence="13">
    <location>
        <begin position="123"/>
        <end position="138"/>
    </location>
</feature>
<keyword evidence="8 14" id="KW-0406">Ion transport</keyword>
<dbReference type="InterPro" id="IPR002172">
    <property type="entry name" value="LDrepeatLR_classA_rpt"/>
</dbReference>
<evidence type="ECO:0000256" key="4">
    <source>
        <dbReference type="ARBA" id="ARBA00022461"/>
    </source>
</evidence>
<dbReference type="SMART" id="SM00192">
    <property type="entry name" value="LDLa"/>
    <property type="match status" value="3"/>
</dbReference>
<dbReference type="AlphaFoldDB" id="A0A3R7P427"/>
<evidence type="ECO:0000313" key="16">
    <source>
        <dbReference type="EMBL" id="ROT60772.1"/>
    </source>
</evidence>
<keyword evidence="12 14" id="KW-0407">Ion channel</keyword>
<dbReference type="CDD" id="cd00112">
    <property type="entry name" value="LDLa"/>
    <property type="match status" value="2"/>
</dbReference>
<evidence type="ECO:0000256" key="3">
    <source>
        <dbReference type="ARBA" id="ARBA00022448"/>
    </source>
</evidence>
<accession>A0A3R7P427</accession>
<gene>
    <name evidence="16" type="ORF">C7M84_021634</name>
</gene>
<feature type="transmembrane region" description="Helical" evidence="15">
    <location>
        <begin position="530"/>
        <end position="556"/>
    </location>
</feature>
<dbReference type="SUPFAM" id="SSF57424">
    <property type="entry name" value="LDL receptor-like module"/>
    <property type="match status" value="3"/>
</dbReference>
<keyword evidence="10 13" id="KW-1015">Disulfide bond</keyword>
<evidence type="ECO:0000256" key="2">
    <source>
        <dbReference type="ARBA" id="ARBA00007193"/>
    </source>
</evidence>
<keyword evidence="4 14" id="KW-0894">Sodium channel</keyword>
<name>A0A3R7P427_PENVA</name>
<dbReference type="Proteomes" id="UP000283509">
    <property type="component" value="Unassembled WGS sequence"/>
</dbReference>
<dbReference type="PROSITE" id="PS50068">
    <property type="entry name" value="LDLRA_2"/>
    <property type="match status" value="3"/>
</dbReference>
<comment type="similarity">
    <text evidence="2 14">Belongs to the amiloride-sensitive sodium channel (TC 1.A.6) family.</text>
</comment>
<evidence type="ECO:0000256" key="5">
    <source>
        <dbReference type="ARBA" id="ARBA00022692"/>
    </source>
</evidence>
<evidence type="ECO:0000256" key="6">
    <source>
        <dbReference type="ARBA" id="ARBA00022989"/>
    </source>
</evidence>
<dbReference type="PANTHER" id="PTHR11690">
    <property type="entry name" value="AMILORIDE-SENSITIVE SODIUM CHANNEL-RELATED"/>
    <property type="match status" value="1"/>
</dbReference>
<evidence type="ECO:0000256" key="15">
    <source>
        <dbReference type="SAM" id="Phobius"/>
    </source>
</evidence>
<feature type="disulfide bond" evidence="13">
    <location>
        <begin position="68"/>
        <end position="86"/>
    </location>
</feature>
<evidence type="ECO:0000313" key="17">
    <source>
        <dbReference type="Proteomes" id="UP000283509"/>
    </source>
</evidence>
<dbReference type="OrthoDB" id="9990982at2759"/>
<comment type="subcellular location">
    <subcellularLocation>
        <location evidence="1">Membrane</location>
        <topology evidence="1">Multi-pass membrane protein</topology>
    </subcellularLocation>
</comment>
<reference evidence="16 17" key="2">
    <citation type="submission" date="2019-01" db="EMBL/GenBank/DDBJ databases">
        <title>The decoding of complex shrimp genome reveals the adaptation for benthos swimmer, frequently molting mechanism and breeding impact on genome.</title>
        <authorList>
            <person name="Sun Y."/>
            <person name="Gao Y."/>
            <person name="Yu Y."/>
        </authorList>
    </citation>
    <scope>NUCLEOTIDE SEQUENCE [LARGE SCALE GENOMIC DNA]</scope>
    <source>
        <tissue evidence="16">Muscle</tissue>
    </source>
</reference>